<evidence type="ECO:0000313" key="15">
    <source>
        <dbReference type="EMBL" id="CAE6392696.1"/>
    </source>
</evidence>
<dbReference type="EMBL" id="CAJMWS010000294">
    <property type="protein sequence ID" value="CAE6392696.1"/>
    <property type="molecule type" value="Genomic_DNA"/>
</dbReference>
<dbReference type="InterPro" id="IPR001524">
    <property type="entry name" value="Glyco_hydro_6_CS"/>
</dbReference>
<dbReference type="InterPro" id="IPR036396">
    <property type="entry name" value="Cyt_P450_sf"/>
</dbReference>
<feature type="active site" evidence="13">
    <location>
        <position position="616"/>
    </location>
</feature>
<dbReference type="PRINTS" id="PR00733">
    <property type="entry name" value="GLHYDRLASE6"/>
</dbReference>
<evidence type="ECO:0000256" key="13">
    <source>
        <dbReference type="PROSITE-ProRule" id="PRU10056"/>
    </source>
</evidence>
<dbReference type="CDD" id="cd11065">
    <property type="entry name" value="CYP64-like"/>
    <property type="match status" value="1"/>
</dbReference>
<dbReference type="PROSITE" id="PS00086">
    <property type="entry name" value="CYTOCHROME_P450"/>
    <property type="match status" value="1"/>
</dbReference>
<comment type="similarity">
    <text evidence="14">Belongs to the glycosyl hydrolase family 6.</text>
</comment>
<dbReference type="GO" id="GO:0030245">
    <property type="term" value="P:cellulose catabolic process"/>
    <property type="evidence" value="ECO:0007669"/>
    <property type="project" value="UniProtKB-KW"/>
</dbReference>
<dbReference type="Pfam" id="PF01341">
    <property type="entry name" value="Glyco_hydro_6"/>
    <property type="match status" value="1"/>
</dbReference>
<dbReference type="GO" id="GO:0004553">
    <property type="term" value="F:hydrolase activity, hydrolyzing O-glycosyl compounds"/>
    <property type="evidence" value="ECO:0007669"/>
    <property type="project" value="InterPro"/>
</dbReference>
<evidence type="ECO:0000256" key="4">
    <source>
        <dbReference type="ARBA" id="ARBA00022723"/>
    </source>
</evidence>
<dbReference type="Pfam" id="PF00067">
    <property type="entry name" value="p450"/>
    <property type="match status" value="1"/>
</dbReference>
<dbReference type="InterPro" id="IPR016288">
    <property type="entry name" value="Beta_cellobiohydrolase"/>
</dbReference>
<evidence type="ECO:0000256" key="10">
    <source>
        <dbReference type="ARBA" id="ARBA00023277"/>
    </source>
</evidence>
<comment type="caution">
    <text evidence="15">The sequence shown here is derived from an EMBL/GenBank/DDBJ whole genome shotgun (WGS) entry which is preliminary data.</text>
</comment>
<dbReference type="PROSITE" id="PS00655">
    <property type="entry name" value="GLYCOSYL_HYDROL_F6_1"/>
    <property type="match status" value="1"/>
</dbReference>
<keyword evidence="3" id="KW-0349">Heme</keyword>
<evidence type="ECO:0000256" key="5">
    <source>
        <dbReference type="ARBA" id="ARBA00022801"/>
    </source>
</evidence>
<evidence type="ECO:0000256" key="7">
    <source>
        <dbReference type="ARBA" id="ARBA00023002"/>
    </source>
</evidence>
<evidence type="ECO:0000313" key="16">
    <source>
        <dbReference type="Proteomes" id="UP000663846"/>
    </source>
</evidence>
<protein>
    <recommendedName>
        <fullName evidence="14">Glucanase</fullName>
        <ecNumber evidence="14">3.2.1.-</ecNumber>
    </recommendedName>
</protein>
<keyword evidence="10 14" id="KW-0119">Carbohydrate metabolism</keyword>
<keyword evidence="4" id="KW-0479">Metal-binding</keyword>
<keyword evidence="8" id="KW-0408">Iron</keyword>
<feature type="signal peptide" evidence="14">
    <location>
        <begin position="1"/>
        <end position="25"/>
    </location>
</feature>
<keyword evidence="7" id="KW-0560">Oxidoreductase</keyword>
<feature type="chain" id="PRO_5034468272" description="Glucanase" evidence="14">
    <location>
        <begin position="26"/>
        <end position="881"/>
    </location>
</feature>
<dbReference type="PANTHER" id="PTHR46300:SF7">
    <property type="entry name" value="P450, PUTATIVE (EUROFUNG)-RELATED"/>
    <property type="match status" value="1"/>
</dbReference>
<dbReference type="Gene3D" id="1.10.630.10">
    <property type="entry name" value="Cytochrome P450"/>
    <property type="match status" value="1"/>
</dbReference>
<keyword evidence="5 14" id="KW-0378">Hydrolase</keyword>
<proteinExistence type="inferred from homology"/>
<evidence type="ECO:0000256" key="12">
    <source>
        <dbReference type="ARBA" id="ARBA00023326"/>
    </source>
</evidence>
<dbReference type="InterPro" id="IPR001128">
    <property type="entry name" value="Cyt_P450"/>
</dbReference>
<dbReference type="InterPro" id="IPR036434">
    <property type="entry name" value="Beta_cellobiohydrolase_sf"/>
</dbReference>
<dbReference type="InterPro" id="IPR050364">
    <property type="entry name" value="Cytochrome_P450_fung"/>
</dbReference>
<organism evidence="15 16">
    <name type="scientific">Rhizoctonia solani</name>
    <dbReference type="NCBI Taxonomy" id="456999"/>
    <lineage>
        <taxon>Eukaryota</taxon>
        <taxon>Fungi</taxon>
        <taxon>Dikarya</taxon>
        <taxon>Basidiomycota</taxon>
        <taxon>Agaricomycotina</taxon>
        <taxon>Agaricomycetes</taxon>
        <taxon>Cantharellales</taxon>
        <taxon>Ceratobasidiaceae</taxon>
        <taxon>Rhizoctonia</taxon>
    </lineage>
</organism>
<dbReference type="InterPro" id="IPR017972">
    <property type="entry name" value="Cyt_P450_CS"/>
</dbReference>
<keyword evidence="9" id="KW-0503">Monooxygenase</keyword>
<dbReference type="AlphaFoldDB" id="A0A8H2WQ05"/>
<dbReference type="PANTHER" id="PTHR46300">
    <property type="entry name" value="P450, PUTATIVE (EUROFUNG)-RELATED-RELATED"/>
    <property type="match status" value="1"/>
</dbReference>
<dbReference type="GO" id="GO:0016705">
    <property type="term" value="F:oxidoreductase activity, acting on paired donors, with incorporation or reduction of molecular oxygen"/>
    <property type="evidence" value="ECO:0007669"/>
    <property type="project" value="InterPro"/>
</dbReference>
<reference evidence="15" key="1">
    <citation type="submission" date="2021-01" db="EMBL/GenBank/DDBJ databases">
        <authorList>
            <person name="Kaushik A."/>
        </authorList>
    </citation>
    <scope>NUCLEOTIDE SEQUENCE</scope>
    <source>
        <strain evidence="15">AG1-1C</strain>
    </source>
</reference>
<dbReference type="Proteomes" id="UP000663846">
    <property type="component" value="Unassembled WGS sequence"/>
</dbReference>
<comment type="cofactor">
    <cofactor evidence="1">
        <name>heme</name>
        <dbReference type="ChEBI" id="CHEBI:30413"/>
    </cofactor>
</comment>
<evidence type="ECO:0000256" key="1">
    <source>
        <dbReference type="ARBA" id="ARBA00001971"/>
    </source>
</evidence>
<dbReference type="GO" id="GO:0004497">
    <property type="term" value="F:monooxygenase activity"/>
    <property type="evidence" value="ECO:0007669"/>
    <property type="project" value="UniProtKB-KW"/>
</dbReference>
<comment type="similarity">
    <text evidence="2">Belongs to the cytochrome P450 family.</text>
</comment>
<dbReference type="GO" id="GO:0005506">
    <property type="term" value="F:iron ion binding"/>
    <property type="evidence" value="ECO:0007669"/>
    <property type="project" value="InterPro"/>
</dbReference>
<evidence type="ECO:0000256" key="2">
    <source>
        <dbReference type="ARBA" id="ARBA00010617"/>
    </source>
</evidence>
<keyword evidence="14" id="KW-0732">Signal</keyword>
<evidence type="ECO:0000256" key="3">
    <source>
        <dbReference type="ARBA" id="ARBA00022617"/>
    </source>
</evidence>
<name>A0A8H2WQ05_9AGAM</name>
<evidence type="ECO:0000256" key="9">
    <source>
        <dbReference type="ARBA" id="ARBA00023033"/>
    </source>
</evidence>
<keyword evidence="6 14" id="KW-0136">Cellulose degradation</keyword>
<dbReference type="EC" id="3.2.1.-" evidence="14"/>
<dbReference type="SUPFAM" id="SSF48264">
    <property type="entry name" value="Cytochrome P450"/>
    <property type="match status" value="1"/>
</dbReference>
<evidence type="ECO:0000256" key="6">
    <source>
        <dbReference type="ARBA" id="ARBA00023001"/>
    </source>
</evidence>
<dbReference type="SUPFAM" id="SSF51989">
    <property type="entry name" value="Glycosyl hydrolases family 6, cellulases"/>
    <property type="match status" value="1"/>
</dbReference>
<dbReference type="Gene3D" id="3.20.20.40">
    <property type="entry name" value="1, 4-beta cellobiohydrolase"/>
    <property type="match status" value="1"/>
</dbReference>
<keyword evidence="11 14" id="KW-0326">Glycosidase</keyword>
<sequence>MTDGRIATCAALALSALVLIRHASRRKVVNPPSPISWPLIGNLLSMTSGPEYLTFKKIGEELNSDILFLELLGNKIVVLNSAKAASELLEQRSALYSDRMCPTVIEDPELFDWSGSTGMLGYNDVWRYHRRMMSKFLGSREAAQFHRIQERQTHALLRRLMHTTSQAQPFEDVKQHFLLSMASTMFELIFGYHLQNEDDQFFQGFQEVIKHGMDAVMFTNFYVNILPALARVPDWVPGTGWKCTIREWRDQKAQASVAPLEWTKAQVKAGVAQPSLLGMLLEEDLTPGLSKEDRDNRLKEMGLALINIYHLLGGTESSAVILMSFVAAMVLNPEAQTKAQFELDTVLGPCSLPTISDRERLPYVNNLISEVMRWRPPLPTALPHVCLEDDKYRGFDILKGTIVFGNVWSMSRDESVYSDPETFDPERFSDTHLPQVPVFGWGRRRCPGASFGDASVFIGIASLLATFTFYDPNELQGKSMNTKLENTSNSLFLLPRMKVSSLVVATAATFIAGASATPLASRQTTDANPFSGKTFYTSPHYRASIEAEIARLNAAGKTELAAKAAKVAEVPTFIWISDTTTVGTISGYLKDAAAIQKSTGKKQIVQLVVYNLPERDCSAKASDGEFHLNNAGEARYEAYIKSVASQLQRYPDVSVVVALEPDSIGNLVTNLAVPKCGNAAPAHKRLLGLAISLLQLPNVSIYLDGAHAGWLGWPDNLAPTAAVLGEILNNAKAHNAKSTVRGLATNVSNYNGLGNQEQQGRDELKYINDLAPLLTAAGYPAHFIVDQGRSGNQEAARDGGDWCNFKYAGFGPRPSATTPSPLVDAIVWVKPGGESDGTSDTSSVRYDTACTSATSYIPSPEAGNWHSDIFGLLIEQANPAF</sequence>
<gene>
    <name evidence="15" type="ORF">RDB_LOCUS46168</name>
</gene>
<dbReference type="GO" id="GO:0020037">
    <property type="term" value="F:heme binding"/>
    <property type="evidence" value="ECO:0007669"/>
    <property type="project" value="InterPro"/>
</dbReference>
<accession>A0A8H2WQ05</accession>
<evidence type="ECO:0000256" key="14">
    <source>
        <dbReference type="RuleBase" id="RU361186"/>
    </source>
</evidence>
<keyword evidence="12 14" id="KW-0624">Polysaccharide degradation</keyword>
<evidence type="ECO:0000256" key="8">
    <source>
        <dbReference type="ARBA" id="ARBA00023004"/>
    </source>
</evidence>
<evidence type="ECO:0000256" key="11">
    <source>
        <dbReference type="ARBA" id="ARBA00023295"/>
    </source>
</evidence>